<gene>
    <name evidence="7" type="ordered locus">Os04g0620800</name>
    <name evidence="7" type="ORF">OSNPB_040620800</name>
</gene>
<dbReference type="AlphaFoldDB" id="A0A0P0WEU8"/>
<dbReference type="SMR" id="A0A0P0WEU8"/>
<sequence length="180" mass="20012">MRKPSMRCVFAAGDAEEGRRASLRSTSGDGHARLCLQMREGWRWRGSPTICSRKCLADIGATSVLSPSLRAPEALSLAARWEESVVDAAIGCLVQSILGSFFTEQMEAWTHEIGLAEDIEKLEFEMKAVERVLAAAEGRSIDNKLLAQSLGSLRDLLYDAEDVMDELDYHRLKHWIEKGS</sequence>
<keyword evidence="3" id="KW-0677">Repeat</keyword>
<dbReference type="Gene3D" id="1.20.5.4130">
    <property type="match status" value="1"/>
</dbReference>
<dbReference type="STRING" id="39947.A0A0P0WEU8"/>
<name>A0A0P0WEU8_ORYSJ</name>
<organism evidence="7 8">
    <name type="scientific">Oryza sativa subsp. japonica</name>
    <name type="common">Rice</name>
    <dbReference type="NCBI Taxonomy" id="39947"/>
    <lineage>
        <taxon>Eukaryota</taxon>
        <taxon>Viridiplantae</taxon>
        <taxon>Streptophyta</taxon>
        <taxon>Embryophyta</taxon>
        <taxon>Tracheophyta</taxon>
        <taxon>Spermatophyta</taxon>
        <taxon>Magnoliopsida</taxon>
        <taxon>Liliopsida</taxon>
        <taxon>Poales</taxon>
        <taxon>Poaceae</taxon>
        <taxon>BOP clade</taxon>
        <taxon>Oryzoideae</taxon>
        <taxon>Oryzeae</taxon>
        <taxon>Oryzinae</taxon>
        <taxon>Oryza</taxon>
        <taxon>Oryza sativa</taxon>
    </lineage>
</organism>
<dbReference type="InParanoid" id="A0A0P0WEU8"/>
<dbReference type="Pfam" id="PF18052">
    <property type="entry name" value="Rx_N"/>
    <property type="match status" value="1"/>
</dbReference>
<evidence type="ECO:0000313" key="7">
    <source>
        <dbReference type="EMBL" id="BAS91063.1"/>
    </source>
</evidence>
<evidence type="ECO:0000256" key="1">
    <source>
        <dbReference type="ARBA" id="ARBA00008894"/>
    </source>
</evidence>
<evidence type="ECO:0000259" key="6">
    <source>
        <dbReference type="Pfam" id="PF18052"/>
    </source>
</evidence>
<evidence type="ECO:0000256" key="5">
    <source>
        <dbReference type="ARBA" id="ARBA00022821"/>
    </source>
</evidence>
<comment type="similarity">
    <text evidence="1">Belongs to the disease resistance NB-LRR family.</text>
</comment>
<reference evidence="7 8" key="3">
    <citation type="journal article" date="2013" name="Rice">
        <title>Improvement of the Oryza sativa Nipponbare reference genome using next generation sequence and optical map data.</title>
        <authorList>
            <person name="Kawahara Y."/>
            <person name="de la Bastide M."/>
            <person name="Hamilton J.P."/>
            <person name="Kanamori H."/>
            <person name="McCombie W.R."/>
            <person name="Ouyang S."/>
            <person name="Schwartz D.C."/>
            <person name="Tanaka T."/>
            <person name="Wu J."/>
            <person name="Zhou S."/>
            <person name="Childs K.L."/>
            <person name="Davidson R.M."/>
            <person name="Lin H."/>
            <person name="Quesada-Ocampo L."/>
            <person name="Vaillancourt B."/>
            <person name="Sakai H."/>
            <person name="Lee S.S."/>
            <person name="Kim J."/>
            <person name="Numa H."/>
            <person name="Itoh T."/>
            <person name="Buell C.R."/>
            <person name="Matsumoto T."/>
        </authorList>
    </citation>
    <scope>NUCLEOTIDE SEQUENCE [LARGE SCALE GENOMIC DNA]</scope>
    <source>
        <strain evidence="8">cv. Nipponbare</strain>
    </source>
</reference>
<dbReference type="GO" id="GO:0000166">
    <property type="term" value="F:nucleotide binding"/>
    <property type="evidence" value="ECO:0007669"/>
    <property type="project" value="UniProtKB-KW"/>
</dbReference>
<dbReference type="PaxDb" id="39947-A0A0P0WEU8"/>
<dbReference type="eggNOG" id="KOG4210">
    <property type="taxonomic scope" value="Eukaryota"/>
</dbReference>
<keyword evidence="8" id="KW-1185">Reference proteome</keyword>
<dbReference type="GO" id="GO:0006952">
    <property type="term" value="P:defense response"/>
    <property type="evidence" value="ECO:0007669"/>
    <property type="project" value="UniProtKB-KW"/>
</dbReference>
<evidence type="ECO:0000256" key="2">
    <source>
        <dbReference type="ARBA" id="ARBA00022614"/>
    </source>
</evidence>
<keyword evidence="5" id="KW-0611">Plant defense</keyword>
<keyword evidence="4" id="KW-0547">Nucleotide-binding</keyword>
<dbReference type="Gramene" id="Os04t0620800-00">
    <property type="protein sequence ID" value="Os04t0620800-00"/>
    <property type="gene ID" value="Os04g0620800"/>
</dbReference>
<reference evidence="8" key="1">
    <citation type="journal article" date="2005" name="Nature">
        <title>The map-based sequence of the rice genome.</title>
        <authorList>
            <consortium name="International rice genome sequencing project (IRGSP)"/>
            <person name="Matsumoto T."/>
            <person name="Wu J."/>
            <person name="Kanamori H."/>
            <person name="Katayose Y."/>
            <person name="Fujisawa M."/>
            <person name="Namiki N."/>
            <person name="Mizuno H."/>
            <person name="Yamamoto K."/>
            <person name="Antonio B.A."/>
            <person name="Baba T."/>
            <person name="Sakata K."/>
            <person name="Nagamura Y."/>
            <person name="Aoki H."/>
            <person name="Arikawa K."/>
            <person name="Arita K."/>
            <person name="Bito T."/>
            <person name="Chiden Y."/>
            <person name="Fujitsuka N."/>
            <person name="Fukunaka R."/>
            <person name="Hamada M."/>
            <person name="Harada C."/>
            <person name="Hayashi A."/>
            <person name="Hijishita S."/>
            <person name="Honda M."/>
            <person name="Hosokawa S."/>
            <person name="Ichikawa Y."/>
            <person name="Idonuma A."/>
            <person name="Iijima M."/>
            <person name="Ikeda M."/>
            <person name="Ikeno M."/>
            <person name="Ito K."/>
            <person name="Ito S."/>
            <person name="Ito T."/>
            <person name="Ito Y."/>
            <person name="Ito Y."/>
            <person name="Iwabuchi A."/>
            <person name="Kamiya K."/>
            <person name="Karasawa W."/>
            <person name="Kurita K."/>
            <person name="Katagiri S."/>
            <person name="Kikuta A."/>
            <person name="Kobayashi H."/>
            <person name="Kobayashi N."/>
            <person name="Machita K."/>
            <person name="Maehara T."/>
            <person name="Masukawa M."/>
            <person name="Mizubayashi T."/>
            <person name="Mukai Y."/>
            <person name="Nagasaki H."/>
            <person name="Nagata Y."/>
            <person name="Naito S."/>
            <person name="Nakashima M."/>
            <person name="Nakama Y."/>
            <person name="Nakamichi Y."/>
            <person name="Nakamura M."/>
            <person name="Meguro A."/>
            <person name="Negishi M."/>
            <person name="Ohta I."/>
            <person name="Ohta T."/>
            <person name="Okamoto M."/>
            <person name="Ono N."/>
            <person name="Saji S."/>
            <person name="Sakaguchi M."/>
            <person name="Sakai K."/>
            <person name="Shibata M."/>
            <person name="Shimokawa T."/>
            <person name="Song J."/>
            <person name="Takazaki Y."/>
            <person name="Terasawa K."/>
            <person name="Tsugane M."/>
            <person name="Tsuji K."/>
            <person name="Ueda S."/>
            <person name="Waki K."/>
            <person name="Yamagata H."/>
            <person name="Yamamoto M."/>
            <person name="Yamamoto S."/>
            <person name="Yamane H."/>
            <person name="Yoshiki S."/>
            <person name="Yoshihara R."/>
            <person name="Yukawa K."/>
            <person name="Zhong H."/>
            <person name="Yano M."/>
            <person name="Yuan Q."/>
            <person name="Ouyang S."/>
            <person name="Liu J."/>
            <person name="Jones K.M."/>
            <person name="Gansberger K."/>
            <person name="Moffat K."/>
            <person name="Hill J."/>
            <person name="Bera J."/>
            <person name="Fadrosh D."/>
            <person name="Jin S."/>
            <person name="Johri S."/>
            <person name="Kim M."/>
            <person name="Overton L."/>
            <person name="Reardon M."/>
            <person name="Tsitrin T."/>
            <person name="Vuong H."/>
            <person name="Weaver B."/>
            <person name="Ciecko A."/>
            <person name="Tallon L."/>
            <person name="Jackson J."/>
            <person name="Pai G."/>
            <person name="Aken S.V."/>
            <person name="Utterback T."/>
            <person name="Reidmuller S."/>
            <person name="Feldblyum T."/>
            <person name="Hsiao J."/>
            <person name="Zismann V."/>
            <person name="Iobst S."/>
            <person name="de Vazeille A.R."/>
            <person name="Buell C.R."/>
            <person name="Ying K."/>
            <person name="Li Y."/>
            <person name="Lu T."/>
            <person name="Huang Y."/>
            <person name="Zhao Q."/>
            <person name="Feng Q."/>
            <person name="Zhang L."/>
            <person name="Zhu J."/>
            <person name="Weng Q."/>
            <person name="Mu J."/>
            <person name="Lu Y."/>
            <person name="Fan D."/>
            <person name="Liu Y."/>
            <person name="Guan J."/>
            <person name="Zhang Y."/>
            <person name="Yu S."/>
            <person name="Liu X."/>
            <person name="Zhang Y."/>
            <person name="Hong G."/>
            <person name="Han B."/>
            <person name="Choisne N."/>
            <person name="Demange N."/>
            <person name="Orjeda G."/>
            <person name="Samain S."/>
            <person name="Cattolico L."/>
            <person name="Pelletier E."/>
            <person name="Couloux A."/>
            <person name="Segurens B."/>
            <person name="Wincker P."/>
            <person name="D'Hont A."/>
            <person name="Scarpelli C."/>
            <person name="Weissenbach J."/>
            <person name="Salanoubat M."/>
            <person name="Quetier F."/>
            <person name="Yu Y."/>
            <person name="Kim H.R."/>
            <person name="Rambo T."/>
            <person name="Currie J."/>
            <person name="Collura K."/>
            <person name="Luo M."/>
            <person name="Yang T."/>
            <person name="Ammiraju J.S.S."/>
            <person name="Engler F."/>
            <person name="Soderlund C."/>
            <person name="Wing R.A."/>
            <person name="Palmer L.E."/>
            <person name="de la Bastide M."/>
            <person name="Spiegel L."/>
            <person name="Nascimento L."/>
            <person name="Zutavern T."/>
            <person name="O'Shaughnessy A."/>
            <person name="Dike S."/>
            <person name="Dedhia N."/>
            <person name="Preston R."/>
            <person name="Balija V."/>
            <person name="McCombie W.R."/>
            <person name="Chow T."/>
            <person name="Chen H."/>
            <person name="Chung M."/>
            <person name="Chen C."/>
            <person name="Shaw J."/>
            <person name="Wu H."/>
            <person name="Hsiao K."/>
            <person name="Chao Y."/>
            <person name="Chu M."/>
            <person name="Cheng C."/>
            <person name="Hour A."/>
            <person name="Lee P."/>
            <person name="Lin S."/>
            <person name="Lin Y."/>
            <person name="Liou J."/>
            <person name="Liu S."/>
            <person name="Hsing Y."/>
            <person name="Raghuvanshi S."/>
            <person name="Mohanty A."/>
            <person name="Bharti A.K."/>
            <person name="Gaur A."/>
            <person name="Gupta V."/>
            <person name="Kumar D."/>
            <person name="Ravi V."/>
            <person name="Vij S."/>
            <person name="Kapur A."/>
            <person name="Khurana P."/>
            <person name="Khurana P."/>
            <person name="Khurana J.P."/>
            <person name="Tyagi A.K."/>
            <person name="Gaikwad K."/>
            <person name="Singh A."/>
            <person name="Dalal V."/>
            <person name="Srivastava S."/>
            <person name="Dixit A."/>
            <person name="Pal A.K."/>
            <person name="Ghazi I.A."/>
            <person name="Yadav M."/>
            <person name="Pandit A."/>
            <person name="Bhargava A."/>
            <person name="Sureshbabu K."/>
            <person name="Batra K."/>
            <person name="Sharma T.R."/>
            <person name="Mohapatra T."/>
            <person name="Singh N.K."/>
            <person name="Messing J."/>
            <person name="Nelson A.B."/>
            <person name="Fuks G."/>
            <person name="Kavchok S."/>
            <person name="Keizer G."/>
            <person name="Linton E."/>
            <person name="Llaca V."/>
            <person name="Song R."/>
            <person name="Tanyolac B."/>
            <person name="Young S."/>
            <person name="Ho-Il K."/>
            <person name="Hahn J.H."/>
            <person name="Sangsakoo G."/>
            <person name="Vanavichit A."/>
            <person name="de Mattos Luiz.A.T."/>
            <person name="Zimmer P.D."/>
            <person name="Malone G."/>
            <person name="Dellagostin O."/>
            <person name="de Oliveira A.C."/>
            <person name="Bevan M."/>
            <person name="Bancroft I."/>
            <person name="Minx P."/>
            <person name="Cordum H."/>
            <person name="Wilson R."/>
            <person name="Cheng Z."/>
            <person name="Jin W."/>
            <person name="Jiang J."/>
            <person name="Leong S.A."/>
            <person name="Iwama H."/>
            <person name="Gojobori T."/>
            <person name="Itoh T."/>
            <person name="Niimura Y."/>
            <person name="Fujii Y."/>
            <person name="Habara T."/>
            <person name="Sakai H."/>
            <person name="Sato Y."/>
            <person name="Wilson G."/>
            <person name="Kumar K."/>
            <person name="McCouch S."/>
            <person name="Juretic N."/>
            <person name="Hoen D."/>
            <person name="Wright S."/>
            <person name="Bruskiewich R."/>
            <person name="Bureau T."/>
            <person name="Miyao A."/>
            <person name="Hirochika H."/>
            <person name="Nishikawa T."/>
            <person name="Kadowaki K."/>
            <person name="Sugiura M."/>
            <person name="Burr B."/>
            <person name="Sasaki T."/>
        </authorList>
    </citation>
    <scope>NUCLEOTIDE SEQUENCE [LARGE SCALE GENOMIC DNA]</scope>
    <source>
        <strain evidence="8">cv. Nipponbare</strain>
    </source>
</reference>
<evidence type="ECO:0000256" key="3">
    <source>
        <dbReference type="ARBA" id="ARBA00022737"/>
    </source>
</evidence>
<dbReference type="EMBL" id="AP014960">
    <property type="protein sequence ID" value="BAS91063.1"/>
    <property type="molecule type" value="Genomic_DNA"/>
</dbReference>
<reference evidence="7 8" key="2">
    <citation type="journal article" date="2013" name="Plant Cell Physiol.">
        <title>Rice Annotation Project Database (RAP-DB): an integrative and interactive database for rice genomics.</title>
        <authorList>
            <person name="Sakai H."/>
            <person name="Lee S.S."/>
            <person name="Tanaka T."/>
            <person name="Numa H."/>
            <person name="Kim J."/>
            <person name="Kawahara Y."/>
            <person name="Wakimoto H."/>
            <person name="Yang C.C."/>
            <person name="Iwamoto M."/>
            <person name="Abe T."/>
            <person name="Yamada Y."/>
            <person name="Muto A."/>
            <person name="Inokuchi H."/>
            <person name="Ikemura T."/>
            <person name="Matsumoto T."/>
            <person name="Sasaki T."/>
            <person name="Itoh T."/>
        </authorList>
    </citation>
    <scope>NUCLEOTIDE SEQUENCE [LARGE SCALE GENOMIC DNA]</scope>
    <source>
        <strain evidence="8">cv. Nipponbare</strain>
    </source>
</reference>
<evidence type="ECO:0000313" key="8">
    <source>
        <dbReference type="Proteomes" id="UP000059680"/>
    </source>
</evidence>
<protein>
    <submittedName>
        <fullName evidence="7">Os04g0620800 protein</fullName>
    </submittedName>
</protein>
<dbReference type="FunCoup" id="A0A0P0WEU8">
    <property type="interactions" value="25"/>
</dbReference>
<keyword evidence="2" id="KW-0433">Leucine-rich repeat</keyword>
<feature type="domain" description="Disease resistance N-terminal" evidence="6">
    <location>
        <begin position="98"/>
        <end position="174"/>
    </location>
</feature>
<proteinExistence type="inferred from homology"/>
<dbReference type="Proteomes" id="UP000059680">
    <property type="component" value="Chromosome 4"/>
</dbReference>
<dbReference type="InterPro" id="IPR041118">
    <property type="entry name" value="Rx_N"/>
</dbReference>
<evidence type="ECO:0000256" key="4">
    <source>
        <dbReference type="ARBA" id="ARBA00022741"/>
    </source>
</evidence>
<accession>A0A0P0WEU8</accession>